<name>A0A1H9AS45_9BACI</name>
<keyword evidence="2 5" id="KW-0812">Transmembrane</keyword>
<dbReference type="GO" id="GO:0016020">
    <property type="term" value="C:membrane"/>
    <property type="evidence" value="ECO:0007669"/>
    <property type="project" value="UniProtKB-SubCell"/>
</dbReference>
<keyword evidence="8" id="KW-1185">Reference proteome</keyword>
<dbReference type="Pfam" id="PF12698">
    <property type="entry name" value="ABC2_membrane_3"/>
    <property type="match status" value="1"/>
</dbReference>
<evidence type="ECO:0000256" key="3">
    <source>
        <dbReference type="ARBA" id="ARBA00022989"/>
    </source>
</evidence>
<dbReference type="AlphaFoldDB" id="A0A1H9AS45"/>
<feature type="transmembrane region" description="Helical" evidence="5">
    <location>
        <begin position="12"/>
        <end position="31"/>
    </location>
</feature>
<protein>
    <submittedName>
        <fullName evidence="7">ABC-2 family transporter protein</fullName>
    </submittedName>
</protein>
<sequence>MIFKILLQQKWTLILLISAPILFIIIGYQFIDRTTDDIKVPVALVDPYEQNITEQLLSDMSTDESFNITHATSIPEEVLERGEVEAIFVLPEDLEGKIRAGELEGTIQWYRHERSVFDGLFKEQLASAIMTRAIRSEAANLVQRYQSDADWNEIYEYGLRYLEPEPIFQIQFESVQQQISQVNHDSEDWLLFRWLFWIFIWSILAFLTQLLLNWKEQNIFERLSTIGHANSLRKAWFFTFLVLLAILTVFTSVGIQTLWLSSYNWMTVAIDVGIVIFSLLIYYLLSFVIQKRETLWTIALTYGVSASVVFFLIQYNLLSFNWWFSIFLPSWILV</sequence>
<feature type="transmembrane region" description="Helical" evidence="5">
    <location>
        <begin position="194"/>
        <end position="214"/>
    </location>
</feature>
<reference evidence="7 8" key="1">
    <citation type="submission" date="2016-10" db="EMBL/GenBank/DDBJ databases">
        <authorList>
            <person name="de Groot N.N."/>
        </authorList>
    </citation>
    <scope>NUCLEOTIDE SEQUENCE [LARGE SCALE GENOMIC DNA]</scope>
    <source>
        <strain evidence="7 8">DSM 21633</strain>
    </source>
</reference>
<feature type="domain" description="ABC-2 type transporter transmembrane" evidence="6">
    <location>
        <begin position="10"/>
        <end position="330"/>
    </location>
</feature>
<dbReference type="RefSeq" id="WP_091772429.1">
    <property type="nucleotide sequence ID" value="NZ_FOES01000003.1"/>
</dbReference>
<comment type="subcellular location">
    <subcellularLocation>
        <location evidence="1">Membrane</location>
        <topology evidence="1">Multi-pass membrane protein</topology>
    </subcellularLocation>
</comment>
<evidence type="ECO:0000256" key="5">
    <source>
        <dbReference type="SAM" id="Phobius"/>
    </source>
</evidence>
<proteinExistence type="predicted"/>
<keyword evidence="4 5" id="KW-0472">Membrane</keyword>
<evidence type="ECO:0000313" key="7">
    <source>
        <dbReference type="EMBL" id="SEP78738.1"/>
    </source>
</evidence>
<evidence type="ECO:0000259" key="6">
    <source>
        <dbReference type="Pfam" id="PF12698"/>
    </source>
</evidence>
<keyword evidence="3 5" id="KW-1133">Transmembrane helix</keyword>
<feature type="transmembrane region" description="Helical" evidence="5">
    <location>
        <begin position="297"/>
        <end position="318"/>
    </location>
</feature>
<gene>
    <name evidence="7" type="ORF">SAMN05216362_10315</name>
</gene>
<evidence type="ECO:0000313" key="8">
    <source>
        <dbReference type="Proteomes" id="UP000199427"/>
    </source>
</evidence>
<dbReference type="InterPro" id="IPR013525">
    <property type="entry name" value="ABC2_TM"/>
</dbReference>
<feature type="transmembrane region" description="Helical" evidence="5">
    <location>
        <begin position="235"/>
        <end position="259"/>
    </location>
</feature>
<dbReference type="OrthoDB" id="2966955at2"/>
<dbReference type="STRING" id="571933.SAMN05216362_10315"/>
<dbReference type="EMBL" id="FOES01000003">
    <property type="protein sequence ID" value="SEP78738.1"/>
    <property type="molecule type" value="Genomic_DNA"/>
</dbReference>
<evidence type="ECO:0000256" key="2">
    <source>
        <dbReference type="ARBA" id="ARBA00022692"/>
    </source>
</evidence>
<dbReference type="Proteomes" id="UP000199427">
    <property type="component" value="Unassembled WGS sequence"/>
</dbReference>
<dbReference type="GO" id="GO:0140359">
    <property type="term" value="F:ABC-type transporter activity"/>
    <property type="evidence" value="ECO:0007669"/>
    <property type="project" value="InterPro"/>
</dbReference>
<accession>A0A1H9AS45</accession>
<evidence type="ECO:0000256" key="4">
    <source>
        <dbReference type="ARBA" id="ARBA00023136"/>
    </source>
</evidence>
<feature type="transmembrane region" description="Helical" evidence="5">
    <location>
        <begin position="265"/>
        <end position="285"/>
    </location>
</feature>
<evidence type="ECO:0000256" key="1">
    <source>
        <dbReference type="ARBA" id="ARBA00004141"/>
    </source>
</evidence>
<organism evidence="7 8">
    <name type="scientific">Piscibacillus halophilus</name>
    <dbReference type="NCBI Taxonomy" id="571933"/>
    <lineage>
        <taxon>Bacteria</taxon>
        <taxon>Bacillati</taxon>
        <taxon>Bacillota</taxon>
        <taxon>Bacilli</taxon>
        <taxon>Bacillales</taxon>
        <taxon>Bacillaceae</taxon>
        <taxon>Piscibacillus</taxon>
    </lineage>
</organism>